<keyword evidence="2" id="KW-1185">Reference proteome</keyword>
<organism evidence="1 2">
    <name type="scientific">Chryseobacterium phosphatilyticum</name>
    <dbReference type="NCBI Taxonomy" id="475075"/>
    <lineage>
        <taxon>Bacteria</taxon>
        <taxon>Pseudomonadati</taxon>
        <taxon>Bacteroidota</taxon>
        <taxon>Flavobacteriia</taxon>
        <taxon>Flavobacteriales</taxon>
        <taxon>Weeksellaceae</taxon>
        <taxon>Chryseobacterium group</taxon>
        <taxon>Chryseobacterium</taxon>
    </lineage>
</organism>
<evidence type="ECO:0000313" key="2">
    <source>
        <dbReference type="Proteomes" id="UP000236594"/>
    </source>
</evidence>
<sequence length="215" mass="25622">MKHYADVDNHYLAKYLDADILDGFTSSCFFYDKMEEFKLTEVLDMEGHIFSFLWEYSDNTLLEKIDQWKRALKRNHIEFPSDVKIRNENYLYSGKKVYLDIIETDFKTADKSFKDFSAFNVAKNLTQFIVDKSMHIDKLNLNFLDADDPLTRFKNCIKLVDSRWLRAIVLNGYHHGGDLIKIFIHKKEERFLPKHDPLEYEIFENIHVANSLSWM</sequence>
<dbReference type="OrthoDB" id="1254043at2"/>
<reference evidence="1 2" key="1">
    <citation type="submission" date="2018-04" db="EMBL/GenBank/DDBJ databases">
        <title>Draft Genome Sequence of Phosphate-Solubilizing Chryseobacterium sp. ISE14 that is a Biocontrol and Plant Growth-Promoting Rhizobacterium Isolated from Cucumber.</title>
        <authorList>
            <person name="Jeong J.-J."/>
            <person name="Sang M.K."/>
            <person name="Choi I.-G."/>
            <person name="Kim K.D."/>
        </authorList>
    </citation>
    <scope>NUCLEOTIDE SEQUENCE [LARGE SCALE GENOMIC DNA]</scope>
    <source>
        <strain evidence="1 2">ISE14</strain>
    </source>
</reference>
<dbReference type="RefSeq" id="WP_109709630.1">
    <property type="nucleotide sequence ID" value="NZ_PPED02000001.1"/>
</dbReference>
<gene>
    <name evidence="1" type="ORF">C1631_000190</name>
</gene>
<protein>
    <submittedName>
        <fullName evidence="1">Uncharacterized protein</fullName>
    </submittedName>
</protein>
<accession>A0A316XC30</accession>
<comment type="caution">
    <text evidence="1">The sequence shown here is derived from an EMBL/GenBank/DDBJ whole genome shotgun (WGS) entry which is preliminary data.</text>
</comment>
<name>A0A316XC30_9FLAO</name>
<evidence type="ECO:0000313" key="1">
    <source>
        <dbReference type="EMBL" id="PWN71084.1"/>
    </source>
</evidence>
<dbReference type="EMBL" id="PPED02000001">
    <property type="protein sequence ID" value="PWN71084.1"/>
    <property type="molecule type" value="Genomic_DNA"/>
</dbReference>
<dbReference type="Proteomes" id="UP000236594">
    <property type="component" value="Unassembled WGS sequence"/>
</dbReference>
<dbReference type="AlphaFoldDB" id="A0A316XC30"/>
<proteinExistence type="predicted"/>